<dbReference type="GeneID" id="5231209"/>
<feature type="transmembrane region" description="Helical" evidence="6">
    <location>
        <begin position="266"/>
        <end position="285"/>
    </location>
</feature>
<keyword evidence="9" id="KW-1185">Reference proteome</keyword>
<dbReference type="GO" id="GO:0046839">
    <property type="term" value="P:phospholipid dephosphorylation"/>
    <property type="evidence" value="ECO:0007669"/>
    <property type="project" value="TreeGrafter"/>
</dbReference>
<dbReference type="AlphaFoldDB" id="A5E4Y4"/>
<dbReference type="InterPro" id="IPR036938">
    <property type="entry name" value="PAP2/HPO_sf"/>
</dbReference>
<evidence type="ECO:0000256" key="3">
    <source>
        <dbReference type="ARBA" id="ARBA00022692"/>
    </source>
</evidence>
<feature type="transmembrane region" description="Helical" evidence="6">
    <location>
        <begin position="119"/>
        <end position="140"/>
    </location>
</feature>
<dbReference type="Pfam" id="PF01569">
    <property type="entry name" value="PAP2"/>
    <property type="match status" value="1"/>
</dbReference>
<dbReference type="CDD" id="cd03390">
    <property type="entry name" value="PAP2_containing_1_like"/>
    <property type="match status" value="1"/>
</dbReference>
<dbReference type="SUPFAM" id="SSF48317">
    <property type="entry name" value="Acid phosphatase/Vanadium-dependent haloperoxidase"/>
    <property type="match status" value="1"/>
</dbReference>
<evidence type="ECO:0000256" key="4">
    <source>
        <dbReference type="ARBA" id="ARBA00022989"/>
    </source>
</evidence>
<dbReference type="InParanoid" id="A5E4Y4"/>
<dbReference type="Proteomes" id="UP000001996">
    <property type="component" value="Unassembled WGS sequence"/>
</dbReference>
<dbReference type="InterPro" id="IPR043216">
    <property type="entry name" value="PAP-like"/>
</dbReference>
<dbReference type="OMA" id="WYHAPAG"/>
<dbReference type="PANTHER" id="PTHR10165">
    <property type="entry name" value="LIPID PHOSPHATE PHOSPHATASE"/>
    <property type="match status" value="1"/>
</dbReference>
<feature type="domain" description="Phosphatidic acid phosphatase type 2/haloperoxidase" evidence="7">
    <location>
        <begin position="124"/>
        <end position="285"/>
    </location>
</feature>
<comment type="similarity">
    <text evidence="2">Belongs to the PA-phosphatase related phosphoesterase family.</text>
</comment>
<sequence>MPPSQLDISSHSSQSTMIRDWSFNLGNIQVSGLSTLSYIFDFLFYTIILVLSATLGHDLPPRYHEFLIYDLSIKYTYISNTTVPLWLLAVISGGIPFAQFLMFALFTRNRSIERKLWDFFAGTLCLLGALATQLWAVVMLKNFTGLPRPDMIHRCQPMFFDSDDGGDDDDDEHYFYQNNNIDFTQLSTVAICSQPDWNLIMEGFRSFPSGHASTVFCGMVITSLNMAAHLQTFDYRNNSFKVFLTMAPLFCAAFVASTRVSDNRHYLQDVIAGSLLGGFVGFAFYHQYHPSVFNLRNHGRAFPPRRFGVDGFRLQDGGFWTFNSDNDPNGGEMENNEINANGGVNLEEANGGVNVNGGVSSNDGNDERYVDGNNVDNLGLDKVATIHGVNTKAVINNDISNRLPLNVGKERMEVA</sequence>
<dbReference type="InterPro" id="IPR000326">
    <property type="entry name" value="PAP2/HPO"/>
</dbReference>
<protein>
    <recommendedName>
        <fullName evidence="7">Phosphatidic acid phosphatase type 2/haloperoxidase domain-containing protein</fullName>
    </recommendedName>
</protein>
<keyword evidence="3 6" id="KW-0812">Transmembrane</keyword>
<dbReference type="GO" id="GO:0016020">
    <property type="term" value="C:membrane"/>
    <property type="evidence" value="ECO:0007669"/>
    <property type="project" value="UniProtKB-SubCell"/>
</dbReference>
<keyword evidence="4 6" id="KW-1133">Transmembrane helix</keyword>
<organism evidence="8 9">
    <name type="scientific">Lodderomyces elongisporus (strain ATCC 11503 / CBS 2605 / JCM 1781 / NBRC 1676 / NRRL YB-4239)</name>
    <name type="common">Yeast</name>
    <name type="synonym">Saccharomyces elongisporus</name>
    <dbReference type="NCBI Taxonomy" id="379508"/>
    <lineage>
        <taxon>Eukaryota</taxon>
        <taxon>Fungi</taxon>
        <taxon>Dikarya</taxon>
        <taxon>Ascomycota</taxon>
        <taxon>Saccharomycotina</taxon>
        <taxon>Pichiomycetes</taxon>
        <taxon>Debaryomycetaceae</taxon>
        <taxon>Candida/Lodderomyces clade</taxon>
        <taxon>Lodderomyces</taxon>
    </lineage>
</organism>
<evidence type="ECO:0000256" key="1">
    <source>
        <dbReference type="ARBA" id="ARBA00004141"/>
    </source>
</evidence>
<evidence type="ECO:0000256" key="6">
    <source>
        <dbReference type="SAM" id="Phobius"/>
    </source>
</evidence>
<evidence type="ECO:0000256" key="5">
    <source>
        <dbReference type="ARBA" id="ARBA00023136"/>
    </source>
</evidence>
<reference evidence="8 9" key="1">
    <citation type="journal article" date="2009" name="Nature">
        <title>Evolution of pathogenicity and sexual reproduction in eight Candida genomes.</title>
        <authorList>
            <person name="Butler G."/>
            <person name="Rasmussen M.D."/>
            <person name="Lin M.F."/>
            <person name="Santos M.A."/>
            <person name="Sakthikumar S."/>
            <person name="Munro C.A."/>
            <person name="Rheinbay E."/>
            <person name="Grabherr M."/>
            <person name="Forche A."/>
            <person name="Reedy J.L."/>
            <person name="Agrafioti I."/>
            <person name="Arnaud M.B."/>
            <person name="Bates S."/>
            <person name="Brown A.J."/>
            <person name="Brunke S."/>
            <person name="Costanzo M.C."/>
            <person name="Fitzpatrick D.A."/>
            <person name="de Groot P.W."/>
            <person name="Harris D."/>
            <person name="Hoyer L.L."/>
            <person name="Hube B."/>
            <person name="Klis F.M."/>
            <person name="Kodira C."/>
            <person name="Lennard N."/>
            <person name="Logue M.E."/>
            <person name="Martin R."/>
            <person name="Neiman A.M."/>
            <person name="Nikolaou E."/>
            <person name="Quail M.A."/>
            <person name="Quinn J."/>
            <person name="Santos M.C."/>
            <person name="Schmitzberger F.F."/>
            <person name="Sherlock G."/>
            <person name="Shah P."/>
            <person name="Silverstein K.A."/>
            <person name="Skrzypek M.S."/>
            <person name="Soll D."/>
            <person name="Staggs R."/>
            <person name="Stansfield I."/>
            <person name="Stumpf M.P."/>
            <person name="Sudbery P.E."/>
            <person name="Srikantha T."/>
            <person name="Zeng Q."/>
            <person name="Berman J."/>
            <person name="Berriman M."/>
            <person name="Heitman J."/>
            <person name="Gow N.A."/>
            <person name="Lorenz M.C."/>
            <person name="Birren B.W."/>
            <person name="Kellis M."/>
            <person name="Cuomo C.A."/>
        </authorList>
    </citation>
    <scope>NUCLEOTIDE SEQUENCE [LARGE SCALE GENOMIC DNA]</scope>
    <source>
        <strain evidence="9">ATCC 11503 / BCRC 21390 / CBS 2605 / JCM 1781 / NBRC 1676 / NRRL YB-4239</strain>
    </source>
</reference>
<dbReference type="GO" id="GO:0006644">
    <property type="term" value="P:phospholipid metabolic process"/>
    <property type="evidence" value="ECO:0007669"/>
    <property type="project" value="InterPro"/>
</dbReference>
<dbReference type="GO" id="GO:0008195">
    <property type="term" value="F:phosphatidate phosphatase activity"/>
    <property type="evidence" value="ECO:0007669"/>
    <property type="project" value="TreeGrafter"/>
</dbReference>
<dbReference type="PANTHER" id="PTHR10165:SF192">
    <property type="entry name" value="PHOSPHATIDIC ACID PHOSPHATASE TYPE 2_HALOPEROXIDASE DOMAIN-CONTAINING PROTEIN"/>
    <property type="match status" value="1"/>
</dbReference>
<dbReference type="Gene3D" id="1.20.144.10">
    <property type="entry name" value="Phosphatidic acid phosphatase type 2/haloperoxidase"/>
    <property type="match status" value="1"/>
</dbReference>
<dbReference type="VEuPathDB" id="FungiDB:LELG_04673"/>
<dbReference type="SMART" id="SM00014">
    <property type="entry name" value="acidPPc"/>
    <property type="match status" value="1"/>
</dbReference>
<evidence type="ECO:0000313" key="9">
    <source>
        <dbReference type="Proteomes" id="UP000001996"/>
    </source>
</evidence>
<proteinExistence type="inferred from homology"/>
<feature type="transmembrane region" description="Helical" evidence="6">
    <location>
        <begin position="85"/>
        <end position="107"/>
    </location>
</feature>
<dbReference type="KEGG" id="lel:PVL30_005403"/>
<gene>
    <name evidence="8" type="ORF">LELG_04673</name>
</gene>
<dbReference type="HOGENOM" id="CLU_065408_0_0_1"/>
<dbReference type="OrthoDB" id="8907274at2759"/>
<evidence type="ECO:0000256" key="2">
    <source>
        <dbReference type="ARBA" id="ARBA00008816"/>
    </source>
</evidence>
<accession>A5E4Y4</accession>
<dbReference type="STRING" id="379508.A5E4Y4"/>
<dbReference type="eggNOG" id="KOG3030">
    <property type="taxonomic scope" value="Eukaryota"/>
</dbReference>
<evidence type="ECO:0000259" key="7">
    <source>
        <dbReference type="SMART" id="SM00014"/>
    </source>
</evidence>
<dbReference type="EMBL" id="CH981530">
    <property type="protein sequence ID" value="EDK46492.1"/>
    <property type="molecule type" value="Genomic_DNA"/>
</dbReference>
<keyword evidence="5 6" id="KW-0472">Membrane</keyword>
<feature type="transmembrane region" description="Helical" evidence="6">
    <location>
        <begin position="242"/>
        <end position="260"/>
    </location>
</feature>
<evidence type="ECO:0000313" key="8">
    <source>
        <dbReference type="EMBL" id="EDK46492.1"/>
    </source>
</evidence>
<name>A5E4Y4_LODEL</name>
<feature type="transmembrane region" description="Helical" evidence="6">
    <location>
        <begin position="38"/>
        <end position="57"/>
    </location>
</feature>
<comment type="subcellular location">
    <subcellularLocation>
        <location evidence="1">Membrane</location>
        <topology evidence="1">Multi-pass membrane protein</topology>
    </subcellularLocation>
</comment>